<evidence type="ECO:0000256" key="4">
    <source>
        <dbReference type="ARBA" id="ARBA00023157"/>
    </source>
</evidence>
<evidence type="ECO:0000256" key="5">
    <source>
        <dbReference type="ARBA" id="ARBA00023284"/>
    </source>
</evidence>
<dbReference type="OrthoDB" id="9814618at2"/>
<dbReference type="PANTHER" id="PTHR46679">
    <property type="match status" value="1"/>
</dbReference>
<accession>A0A066UM43</accession>
<feature type="domain" description="Glutaredoxin" evidence="6">
    <location>
        <begin position="5"/>
        <end position="65"/>
    </location>
</feature>
<keyword evidence="4" id="KW-1015">Disulfide bond</keyword>
<keyword evidence="2" id="KW-0813">Transport</keyword>
<keyword evidence="3" id="KW-0249">Electron transport</keyword>
<dbReference type="GO" id="GO:0015035">
    <property type="term" value="F:protein-disulfide reductase activity"/>
    <property type="evidence" value="ECO:0007669"/>
    <property type="project" value="TreeGrafter"/>
</dbReference>
<dbReference type="eggNOG" id="COG0695">
    <property type="taxonomic scope" value="Bacteria"/>
</dbReference>
<reference evidence="7 8" key="1">
    <citation type="journal article" date="2014" name="Genome Announc.">
        <title>Draft Genome Sequence of Moraxella bovoculi Strain 237T (ATCC BAA-1259T) Isolated from a Calf with Infectious Bovine Keratoconjunctivitis.</title>
        <authorList>
            <person name="Calcutt M.J."/>
            <person name="Foecking M.F."/>
            <person name="Martin N.T."/>
            <person name="Mhlanga-Mutangadura T."/>
            <person name="Reilly T.J."/>
        </authorList>
    </citation>
    <scope>NUCLEOTIDE SEQUENCE [LARGE SCALE GENOMIC DNA]</scope>
    <source>
        <strain evidence="7 8">237</strain>
    </source>
</reference>
<dbReference type="GeneID" id="301975063"/>
<evidence type="ECO:0000256" key="1">
    <source>
        <dbReference type="ARBA" id="ARBA00007787"/>
    </source>
</evidence>
<evidence type="ECO:0000313" key="8">
    <source>
        <dbReference type="Proteomes" id="UP000035860"/>
    </source>
</evidence>
<dbReference type="PRINTS" id="PR00160">
    <property type="entry name" value="GLUTAREDOXIN"/>
</dbReference>
<keyword evidence="8" id="KW-1185">Reference proteome</keyword>
<dbReference type="PROSITE" id="PS00195">
    <property type="entry name" value="GLUTAREDOXIN_1"/>
    <property type="match status" value="1"/>
</dbReference>
<dbReference type="Gene3D" id="3.40.30.10">
    <property type="entry name" value="Glutaredoxin"/>
    <property type="match status" value="1"/>
</dbReference>
<dbReference type="InterPro" id="IPR002109">
    <property type="entry name" value="Glutaredoxin"/>
</dbReference>
<dbReference type="RefSeq" id="WP_036365087.1">
    <property type="nucleotide sequence ID" value="NZ_AOMT01000022.1"/>
</dbReference>
<dbReference type="EMBL" id="AOMT01000022">
    <property type="protein sequence ID" value="KDN25209.1"/>
    <property type="molecule type" value="Genomic_DNA"/>
</dbReference>
<dbReference type="PROSITE" id="PS51354">
    <property type="entry name" value="GLUTAREDOXIN_2"/>
    <property type="match status" value="1"/>
</dbReference>
<keyword evidence="5" id="KW-0676">Redox-active center</keyword>
<dbReference type="Pfam" id="PF00462">
    <property type="entry name" value="Glutaredoxin"/>
    <property type="match status" value="1"/>
</dbReference>
<dbReference type="InterPro" id="IPR014025">
    <property type="entry name" value="Glutaredoxin_subgr"/>
</dbReference>
<protein>
    <submittedName>
        <fullName evidence="7">Glutaredoxin 3</fullName>
    </submittedName>
</protein>
<dbReference type="InterPro" id="IPR036249">
    <property type="entry name" value="Thioredoxin-like_sf"/>
</dbReference>
<dbReference type="PANTHER" id="PTHR46679:SF1">
    <property type="entry name" value="GLUTAREDOXIN-2, MITOCHONDRIAL"/>
    <property type="match status" value="1"/>
</dbReference>
<organism evidence="7 8">
    <name type="scientific">Moraxella bovoculi 237</name>
    <dbReference type="NCBI Taxonomy" id="743974"/>
    <lineage>
        <taxon>Bacteria</taxon>
        <taxon>Pseudomonadati</taxon>
        <taxon>Pseudomonadota</taxon>
        <taxon>Gammaproteobacteria</taxon>
        <taxon>Moraxellales</taxon>
        <taxon>Moraxellaceae</taxon>
        <taxon>Moraxella</taxon>
    </lineage>
</organism>
<evidence type="ECO:0000256" key="3">
    <source>
        <dbReference type="ARBA" id="ARBA00022982"/>
    </source>
</evidence>
<evidence type="ECO:0000259" key="6">
    <source>
        <dbReference type="Pfam" id="PF00462"/>
    </source>
</evidence>
<gene>
    <name evidence="7" type="ORF">MBO_05359</name>
</gene>
<comment type="similarity">
    <text evidence="1">Belongs to the glutaredoxin family.</text>
</comment>
<dbReference type="InterPro" id="IPR011767">
    <property type="entry name" value="GLR_AS"/>
</dbReference>
<evidence type="ECO:0000313" key="7">
    <source>
        <dbReference type="EMBL" id="KDN25209.1"/>
    </source>
</evidence>
<proteinExistence type="inferred from homology"/>
<name>A0A066UM43_9GAMM</name>
<dbReference type="SUPFAM" id="SSF52833">
    <property type="entry name" value="Thioredoxin-like"/>
    <property type="match status" value="1"/>
</dbReference>
<comment type="caution">
    <text evidence="7">The sequence shown here is derived from an EMBL/GenBank/DDBJ whole genome shotgun (WGS) entry which is preliminary data.</text>
</comment>
<sequence length="86" mass="9633">MTQAILYIKEECPYCRAALKLLDDKGVDYVSTSVYDMSSQERAEVAAKTNNYRTVPQIFIGETFIGGFDQLNKLNQSGELDAMLNS</sequence>
<evidence type="ECO:0000256" key="2">
    <source>
        <dbReference type="ARBA" id="ARBA00022448"/>
    </source>
</evidence>
<dbReference type="AlphaFoldDB" id="A0A066UM43"/>
<dbReference type="Proteomes" id="UP000035860">
    <property type="component" value="Unassembled WGS sequence"/>
</dbReference>